<protein>
    <submittedName>
        <fullName evidence="2">Methyltransferase type 11</fullName>
    </submittedName>
</protein>
<accession>A0A0P9D3C7</accession>
<evidence type="ECO:0000313" key="3">
    <source>
        <dbReference type="Proteomes" id="UP000050509"/>
    </source>
</evidence>
<gene>
    <name evidence="2" type="ORF">SE17_15055</name>
</gene>
<feature type="non-terminal residue" evidence="2">
    <location>
        <position position="117"/>
    </location>
</feature>
<evidence type="ECO:0000259" key="1">
    <source>
        <dbReference type="Pfam" id="PF08241"/>
    </source>
</evidence>
<reference evidence="2 3" key="1">
    <citation type="submission" date="2015-09" db="EMBL/GenBank/DDBJ databases">
        <title>Draft genome sequence of Kouleothrix aurantiaca JCM 19913.</title>
        <authorList>
            <person name="Hemp J."/>
        </authorList>
    </citation>
    <scope>NUCLEOTIDE SEQUENCE [LARGE SCALE GENOMIC DNA]</scope>
    <source>
        <strain evidence="2 3">COM-B</strain>
    </source>
</reference>
<proteinExistence type="predicted"/>
<dbReference type="InterPro" id="IPR013216">
    <property type="entry name" value="Methyltransf_11"/>
</dbReference>
<dbReference type="GO" id="GO:0032259">
    <property type="term" value="P:methylation"/>
    <property type="evidence" value="ECO:0007669"/>
    <property type="project" value="UniProtKB-KW"/>
</dbReference>
<evidence type="ECO:0000313" key="2">
    <source>
        <dbReference type="EMBL" id="KPV52514.1"/>
    </source>
</evidence>
<feature type="domain" description="Methyltransferase type 11" evidence="1">
    <location>
        <begin position="50"/>
        <end position="116"/>
    </location>
</feature>
<name>A0A0P9D3C7_9CHLR</name>
<keyword evidence="2" id="KW-0489">Methyltransferase</keyword>
<dbReference type="SUPFAM" id="SSF53335">
    <property type="entry name" value="S-adenosyl-L-methionine-dependent methyltransferases"/>
    <property type="match status" value="1"/>
</dbReference>
<comment type="caution">
    <text evidence="2">The sequence shown here is derived from an EMBL/GenBank/DDBJ whole genome shotgun (WGS) entry which is preliminary data.</text>
</comment>
<sequence>MLEQALDGVSKNPQAWNILRRVVEAGFHGEKEVITRELDPWRDVGQREFLDFGCGTGEFAPCFPPAHYTGVDLASYYVRFAGRNHPGRFAVASGAAIGLAPAQFDASLVLGVFHHMP</sequence>
<dbReference type="GO" id="GO:0008757">
    <property type="term" value="F:S-adenosylmethionine-dependent methyltransferase activity"/>
    <property type="evidence" value="ECO:0007669"/>
    <property type="project" value="InterPro"/>
</dbReference>
<dbReference type="CDD" id="cd02440">
    <property type="entry name" value="AdoMet_MTases"/>
    <property type="match status" value="1"/>
</dbReference>
<keyword evidence="3" id="KW-1185">Reference proteome</keyword>
<dbReference type="InterPro" id="IPR029063">
    <property type="entry name" value="SAM-dependent_MTases_sf"/>
</dbReference>
<dbReference type="Pfam" id="PF08241">
    <property type="entry name" value="Methyltransf_11"/>
    <property type="match status" value="1"/>
</dbReference>
<keyword evidence="2" id="KW-0808">Transferase</keyword>
<organism evidence="2 3">
    <name type="scientific">Kouleothrix aurantiaca</name>
    <dbReference type="NCBI Taxonomy" id="186479"/>
    <lineage>
        <taxon>Bacteria</taxon>
        <taxon>Bacillati</taxon>
        <taxon>Chloroflexota</taxon>
        <taxon>Chloroflexia</taxon>
        <taxon>Chloroflexales</taxon>
        <taxon>Roseiflexineae</taxon>
        <taxon>Roseiflexaceae</taxon>
        <taxon>Kouleothrix</taxon>
    </lineage>
</organism>
<dbReference type="AlphaFoldDB" id="A0A0P9D3C7"/>
<dbReference type="EMBL" id="LJCR01000520">
    <property type="protein sequence ID" value="KPV52514.1"/>
    <property type="molecule type" value="Genomic_DNA"/>
</dbReference>
<dbReference type="Proteomes" id="UP000050509">
    <property type="component" value="Unassembled WGS sequence"/>
</dbReference>
<dbReference type="Gene3D" id="3.40.50.150">
    <property type="entry name" value="Vaccinia Virus protein VP39"/>
    <property type="match status" value="1"/>
</dbReference>